<evidence type="ECO:0000256" key="1">
    <source>
        <dbReference type="SAM" id="MobiDB-lite"/>
    </source>
</evidence>
<reference evidence="3" key="1">
    <citation type="journal article" date="2013" name="Proc. Natl. Acad. Sci. U.S.A.">
        <title>Genome structure and metabolic features in the red seaweed Chondrus crispus shed light on evolution of the Archaeplastida.</title>
        <authorList>
            <person name="Collen J."/>
            <person name="Porcel B."/>
            <person name="Carre W."/>
            <person name="Ball S.G."/>
            <person name="Chaparro C."/>
            <person name="Tonon T."/>
            <person name="Barbeyron T."/>
            <person name="Michel G."/>
            <person name="Noel B."/>
            <person name="Valentin K."/>
            <person name="Elias M."/>
            <person name="Artiguenave F."/>
            <person name="Arun A."/>
            <person name="Aury J.M."/>
            <person name="Barbosa-Neto J.F."/>
            <person name="Bothwell J.H."/>
            <person name="Bouget F.Y."/>
            <person name="Brillet L."/>
            <person name="Cabello-Hurtado F."/>
            <person name="Capella-Gutierrez S."/>
            <person name="Charrier B."/>
            <person name="Cladiere L."/>
            <person name="Cock J.M."/>
            <person name="Coelho S.M."/>
            <person name="Colleoni C."/>
            <person name="Czjzek M."/>
            <person name="Da Silva C."/>
            <person name="Delage L."/>
            <person name="Denoeud F."/>
            <person name="Deschamps P."/>
            <person name="Dittami S.M."/>
            <person name="Gabaldon T."/>
            <person name="Gachon C.M."/>
            <person name="Groisillier A."/>
            <person name="Herve C."/>
            <person name="Jabbari K."/>
            <person name="Katinka M."/>
            <person name="Kloareg B."/>
            <person name="Kowalczyk N."/>
            <person name="Labadie K."/>
            <person name="Leblanc C."/>
            <person name="Lopez P.J."/>
            <person name="McLachlan D.H."/>
            <person name="Meslet-Cladiere L."/>
            <person name="Moustafa A."/>
            <person name="Nehr Z."/>
            <person name="Nyvall Collen P."/>
            <person name="Panaud O."/>
            <person name="Partensky F."/>
            <person name="Poulain J."/>
            <person name="Rensing S.A."/>
            <person name="Rousvoal S."/>
            <person name="Samson G."/>
            <person name="Symeonidi A."/>
            <person name="Weissenbach J."/>
            <person name="Zambounis A."/>
            <person name="Wincker P."/>
            <person name="Boyen C."/>
        </authorList>
    </citation>
    <scope>NUCLEOTIDE SEQUENCE [LARGE SCALE GENOMIC DNA]</scope>
    <source>
        <strain evidence="3">cv. Stackhouse</strain>
    </source>
</reference>
<evidence type="ECO:0000313" key="2">
    <source>
        <dbReference type="EMBL" id="CDF33651.1"/>
    </source>
</evidence>
<sequence length="49" mass="5306">MSSAMSLCSVRSPSMGISSTTEATAHRARRAKRKNVPIRIMAARAKCEV</sequence>
<dbReference type="AlphaFoldDB" id="R7Q8E2"/>
<organism evidence="2 3">
    <name type="scientific">Chondrus crispus</name>
    <name type="common">Carrageen Irish moss</name>
    <name type="synonym">Polymorpha crispa</name>
    <dbReference type="NCBI Taxonomy" id="2769"/>
    <lineage>
        <taxon>Eukaryota</taxon>
        <taxon>Rhodophyta</taxon>
        <taxon>Florideophyceae</taxon>
        <taxon>Rhodymeniophycidae</taxon>
        <taxon>Gigartinales</taxon>
        <taxon>Gigartinaceae</taxon>
        <taxon>Chondrus</taxon>
    </lineage>
</organism>
<feature type="compositionally biased region" description="Polar residues" evidence="1">
    <location>
        <begin position="1"/>
        <end position="19"/>
    </location>
</feature>
<proteinExistence type="predicted"/>
<keyword evidence="3" id="KW-1185">Reference proteome</keyword>
<dbReference type="EMBL" id="HG001653">
    <property type="protein sequence ID" value="CDF33651.1"/>
    <property type="molecule type" value="Genomic_DNA"/>
</dbReference>
<evidence type="ECO:0000313" key="3">
    <source>
        <dbReference type="Proteomes" id="UP000012073"/>
    </source>
</evidence>
<protein>
    <submittedName>
        <fullName evidence="2">Uncharacterized protein</fullName>
    </submittedName>
</protein>
<dbReference type="GeneID" id="17321187"/>
<dbReference type="Gramene" id="CDF33651">
    <property type="protein sequence ID" value="CDF33651"/>
    <property type="gene ID" value="CHC_T00002203001"/>
</dbReference>
<dbReference type="Proteomes" id="UP000012073">
    <property type="component" value="Unassembled WGS sequence"/>
</dbReference>
<gene>
    <name evidence="2" type="ORF">CHC_T00002203001</name>
</gene>
<dbReference type="RefSeq" id="XP_005713470.1">
    <property type="nucleotide sequence ID" value="XM_005713413.1"/>
</dbReference>
<dbReference type="KEGG" id="ccp:CHC_T00002203001"/>
<feature type="region of interest" description="Disordered" evidence="1">
    <location>
        <begin position="1"/>
        <end position="35"/>
    </location>
</feature>
<feature type="compositionally biased region" description="Basic residues" evidence="1">
    <location>
        <begin position="26"/>
        <end position="35"/>
    </location>
</feature>
<accession>R7Q8E2</accession>
<name>R7Q8E2_CHOCR</name>